<dbReference type="PANTHER" id="PTHR37230:SF1">
    <property type="entry name" value="OS06G0731300 PROTEIN"/>
    <property type="match status" value="1"/>
</dbReference>
<protein>
    <recommendedName>
        <fullName evidence="2">DUF7895 domain-containing protein</fullName>
    </recommendedName>
</protein>
<gene>
    <name evidence="3" type="ORF">SHERM_07616</name>
</gene>
<feature type="region of interest" description="Disordered" evidence="1">
    <location>
        <begin position="204"/>
        <end position="251"/>
    </location>
</feature>
<dbReference type="Proteomes" id="UP001153555">
    <property type="component" value="Unassembled WGS sequence"/>
</dbReference>
<evidence type="ECO:0000256" key="1">
    <source>
        <dbReference type="SAM" id="MobiDB-lite"/>
    </source>
</evidence>
<comment type="caution">
    <text evidence="3">The sequence shown here is derived from an EMBL/GenBank/DDBJ whole genome shotgun (WGS) entry which is preliminary data.</text>
</comment>
<feature type="compositionally biased region" description="Low complexity" evidence="1">
    <location>
        <begin position="204"/>
        <end position="221"/>
    </location>
</feature>
<evidence type="ECO:0000313" key="3">
    <source>
        <dbReference type="EMBL" id="CAA0841741.1"/>
    </source>
</evidence>
<dbReference type="EMBL" id="CACSLK010034598">
    <property type="protein sequence ID" value="CAA0841741.1"/>
    <property type="molecule type" value="Genomic_DNA"/>
</dbReference>
<dbReference type="InterPro" id="IPR057217">
    <property type="entry name" value="DUF7895"/>
</dbReference>
<dbReference type="AlphaFoldDB" id="A0A9N7NS94"/>
<dbReference type="Pfam" id="PF25433">
    <property type="entry name" value="DUF7895"/>
    <property type="match status" value="1"/>
</dbReference>
<evidence type="ECO:0000313" key="4">
    <source>
        <dbReference type="Proteomes" id="UP001153555"/>
    </source>
</evidence>
<keyword evidence="4" id="KW-1185">Reference proteome</keyword>
<dbReference type="OrthoDB" id="1933346at2759"/>
<evidence type="ECO:0000259" key="2">
    <source>
        <dbReference type="Pfam" id="PF25433"/>
    </source>
</evidence>
<dbReference type="PANTHER" id="PTHR37230">
    <property type="entry name" value="OS06G0731300 PROTEIN"/>
    <property type="match status" value="1"/>
</dbReference>
<sequence length="251" mass="26961">MQMELRLQNLNPTASPFNHTRNFKSRVDIGSLSANRVKICTVRIIRSLPETAASIAVAAVIVGTAATFLAERTKASQVIEPPTKTCKDCGGSGVCSECNGEGFVLRRLSDESAEKARLMAKNMATRYTAGLPKKWSYCTKCSSARSCVTCGDVAAAAPIPLPCHHRSPLALSQNSNLQFLLTTNLYLAFYGVKKRAIHAYNRLTSRNSSPTSSSVSPLNHSRGTATVTPNLGGRLPRHSRSDSRGSCSPSC</sequence>
<organism evidence="3 4">
    <name type="scientific">Striga hermonthica</name>
    <name type="common">Purple witchweed</name>
    <name type="synonym">Buchnera hermonthica</name>
    <dbReference type="NCBI Taxonomy" id="68872"/>
    <lineage>
        <taxon>Eukaryota</taxon>
        <taxon>Viridiplantae</taxon>
        <taxon>Streptophyta</taxon>
        <taxon>Embryophyta</taxon>
        <taxon>Tracheophyta</taxon>
        <taxon>Spermatophyta</taxon>
        <taxon>Magnoliopsida</taxon>
        <taxon>eudicotyledons</taxon>
        <taxon>Gunneridae</taxon>
        <taxon>Pentapetalae</taxon>
        <taxon>asterids</taxon>
        <taxon>lamiids</taxon>
        <taxon>Lamiales</taxon>
        <taxon>Orobanchaceae</taxon>
        <taxon>Buchnereae</taxon>
        <taxon>Striga</taxon>
    </lineage>
</organism>
<name>A0A9N7NS94_STRHE</name>
<accession>A0A9N7NS94</accession>
<reference evidence="3" key="1">
    <citation type="submission" date="2019-12" db="EMBL/GenBank/DDBJ databases">
        <authorList>
            <person name="Scholes J."/>
        </authorList>
    </citation>
    <scope>NUCLEOTIDE SEQUENCE</scope>
</reference>
<feature type="domain" description="DUF7895" evidence="2">
    <location>
        <begin position="83"/>
        <end position="151"/>
    </location>
</feature>
<proteinExistence type="predicted"/>